<gene>
    <name evidence="1" type="ORF">BACCAP_00560</name>
</gene>
<sequence>MPPIIVVHKMSSLTFKVREPFLVAGRGFEPLTSGL</sequence>
<keyword evidence="2" id="KW-1185">Reference proteome</keyword>
<name>A6NQT9_9FIRM</name>
<organism evidence="1 2">
    <name type="scientific">Pseudoflavonifractor capillosus ATCC 29799</name>
    <dbReference type="NCBI Taxonomy" id="411467"/>
    <lineage>
        <taxon>Bacteria</taxon>
        <taxon>Bacillati</taxon>
        <taxon>Bacillota</taxon>
        <taxon>Clostridia</taxon>
        <taxon>Eubacteriales</taxon>
        <taxon>Oscillospiraceae</taxon>
        <taxon>Pseudoflavonifractor</taxon>
    </lineage>
</organism>
<dbReference type="STRING" id="411467.BACCAP_00560"/>
<accession>A6NQT9</accession>
<dbReference type="Proteomes" id="UP000003639">
    <property type="component" value="Unassembled WGS sequence"/>
</dbReference>
<proteinExistence type="predicted"/>
<dbReference type="EMBL" id="AAXG02000005">
    <property type="protein sequence ID" value="EDN01435.1"/>
    <property type="molecule type" value="Genomic_DNA"/>
</dbReference>
<reference evidence="1 2" key="1">
    <citation type="submission" date="2007-04" db="EMBL/GenBank/DDBJ databases">
        <authorList>
            <person name="Fulton L."/>
            <person name="Clifton S."/>
            <person name="Fulton B."/>
            <person name="Xu J."/>
            <person name="Minx P."/>
            <person name="Pepin K.H."/>
            <person name="Johnson M."/>
            <person name="Thiruvilangam P."/>
            <person name="Bhonagiri V."/>
            <person name="Nash W.E."/>
            <person name="Mardis E.R."/>
            <person name="Wilson R.K."/>
        </authorList>
    </citation>
    <scope>NUCLEOTIDE SEQUENCE [LARGE SCALE GENOMIC DNA]</scope>
    <source>
        <strain evidence="1 2">ATCC 29799</strain>
    </source>
</reference>
<protein>
    <submittedName>
        <fullName evidence="1">Uncharacterized protein</fullName>
    </submittedName>
</protein>
<comment type="caution">
    <text evidence="1">The sequence shown here is derived from an EMBL/GenBank/DDBJ whole genome shotgun (WGS) entry which is preliminary data.</text>
</comment>
<dbReference type="AlphaFoldDB" id="A6NQT9"/>
<evidence type="ECO:0000313" key="1">
    <source>
        <dbReference type="EMBL" id="EDN01435.1"/>
    </source>
</evidence>
<reference evidence="1 2" key="2">
    <citation type="submission" date="2007-06" db="EMBL/GenBank/DDBJ databases">
        <title>Draft genome sequence of Pseudoflavonifractor capillosus ATCC 29799.</title>
        <authorList>
            <person name="Sudarsanam P."/>
            <person name="Ley R."/>
            <person name="Guruge J."/>
            <person name="Turnbaugh P.J."/>
            <person name="Mahowald M."/>
            <person name="Liep D."/>
            <person name="Gordon J."/>
        </authorList>
    </citation>
    <scope>NUCLEOTIDE SEQUENCE [LARGE SCALE GENOMIC DNA]</scope>
    <source>
        <strain evidence="1 2">ATCC 29799</strain>
    </source>
</reference>
<evidence type="ECO:0000313" key="2">
    <source>
        <dbReference type="Proteomes" id="UP000003639"/>
    </source>
</evidence>